<name>A0A916WAP1_9BACI</name>
<dbReference type="GO" id="GO:0016491">
    <property type="term" value="F:oxidoreductase activity"/>
    <property type="evidence" value="ECO:0007669"/>
    <property type="project" value="UniProtKB-KW"/>
</dbReference>
<dbReference type="Proteomes" id="UP000613512">
    <property type="component" value="Unassembled WGS sequence"/>
</dbReference>
<organism evidence="6 7">
    <name type="scientific">Ornithinibacillus halotolerans</name>
    <dbReference type="NCBI Taxonomy" id="1274357"/>
    <lineage>
        <taxon>Bacteria</taxon>
        <taxon>Bacillati</taxon>
        <taxon>Bacillota</taxon>
        <taxon>Bacilli</taxon>
        <taxon>Bacillales</taxon>
        <taxon>Bacillaceae</taxon>
        <taxon>Ornithinibacillus</taxon>
    </lineage>
</organism>
<evidence type="ECO:0000256" key="1">
    <source>
        <dbReference type="ARBA" id="ARBA00001974"/>
    </source>
</evidence>
<comment type="cofactor">
    <cofactor evidence="1">
        <name>FAD</name>
        <dbReference type="ChEBI" id="CHEBI:57692"/>
    </cofactor>
</comment>
<feature type="domain" description="FAD dependent oxidoreductase" evidence="5">
    <location>
        <begin position="4"/>
        <end position="347"/>
    </location>
</feature>
<dbReference type="GO" id="GO:0005737">
    <property type="term" value="C:cytoplasm"/>
    <property type="evidence" value="ECO:0007669"/>
    <property type="project" value="TreeGrafter"/>
</dbReference>
<evidence type="ECO:0000256" key="3">
    <source>
        <dbReference type="ARBA" id="ARBA00022630"/>
    </source>
</evidence>
<dbReference type="Pfam" id="PF01266">
    <property type="entry name" value="DAO"/>
    <property type="match status" value="1"/>
</dbReference>
<evidence type="ECO:0000259" key="5">
    <source>
        <dbReference type="Pfam" id="PF01266"/>
    </source>
</evidence>
<reference evidence="6" key="1">
    <citation type="journal article" date="2014" name="Int. J. Syst. Evol. Microbiol.">
        <title>Complete genome sequence of Corynebacterium casei LMG S-19264T (=DSM 44701T), isolated from a smear-ripened cheese.</title>
        <authorList>
            <consortium name="US DOE Joint Genome Institute (JGI-PGF)"/>
            <person name="Walter F."/>
            <person name="Albersmeier A."/>
            <person name="Kalinowski J."/>
            <person name="Ruckert C."/>
        </authorList>
    </citation>
    <scope>NUCLEOTIDE SEQUENCE</scope>
    <source>
        <strain evidence="6">CGMCC 1.12408</strain>
    </source>
</reference>
<accession>A0A916WAP1</accession>
<dbReference type="AlphaFoldDB" id="A0A916WAP1"/>
<comment type="similarity">
    <text evidence="2">Belongs to the DadA oxidoreductase family.</text>
</comment>
<dbReference type="SUPFAM" id="SSF51905">
    <property type="entry name" value="FAD/NAD(P)-binding domain"/>
    <property type="match status" value="1"/>
</dbReference>
<dbReference type="PANTHER" id="PTHR13847:SF286">
    <property type="entry name" value="D-AMINO ACID DEHYDROGENASE"/>
    <property type="match status" value="1"/>
</dbReference>
<evidence type="ECO:0000313" key="6">
    <source>
        <dbReference type="EMBL" id="GGA80692.1"/>
    </source>
</evidence>
<sequence length="367" mass="39303">MKQYIVVGAGILGATTAYKLAKSGTKVLIIDKQGIGQATEAAAGVICPWLSQRRNKAWYHLAKNGARIYPELIKELEEDGITETGYAQVGAISLHQDEGKILAMKERALKRREDAPEIGEITILNPEETRNLVPIIAEGYAAVHISGAGRVDGSLFRNALIRAAEKHGAKFIEGEAILSPTGQAVTVNGETYEADKIIAACGAWMNEFLAPLGIDFQSTGQKGQLIHLQLQNMDSSTWPVMIPPTSQSIVPFENHFVVGATHEDDVGFDHRITAGGVHTILTKAIEVFPELANSTFLGAKVGFRPFTPGYLPVIGELPANEQILVANGLGSSGLTTGPFVGIQLAKLALGKELDISLEDYDILGAIN</sequence>
<dbReference type="InterPro" id="IPR006076">
    <property type="entry name" value="FAD-dep_OxRdtase"/>
</dbReference>
<dbReference type="RefSeq" id="WP_188385007.1">
    <property type="nucleotide sequence ID" value="NZ_BMEY01000012.1"/>
</dbReference>
<dbReference type="InterPro" id="IPR036188">
    <property type="entry name" value="FAD/NAD-bd_sf"/>
</dbReference>
<protein>
    <submittedName>
        <fullName evidence="6">Oxidoreductase</fullName>
    </submittedName>
</protein>
<keyword evidence="3" id="KW-0285">Flavoprotein</keyword>
<dbReference type="Gene3D" id="3.50.50.60">
    <property type="entry name" value="FAD/NAD(P)-binding domain"/>
    <property type="match status" value="1"/>
</dbReference>
<dbReference type="EMBL" id="BMEY01000012">
    <property type="protein sequence ID" value="GGA80692.1"/>
    <property type="molecule type" value="Genomic_DNA"/>
</dbReference>
<evidence type="ECO:0000313" key="7">
    <source>
        <dbReference type="Proteomes" id="UP000613512"/>
    </source>
</evidence>
<comment type="caution">
    <text evidence="6">The sequence shown here is derived from an EMBL/GenBank/DDBJ whole genome shotgun (WGS) entry which is preliminary data.</text>
</comment>
<dbReference type="PANTHER" id="PTHR13847">
    <property type="entry name" value="SARCOSINE DEHYDROGENASE-RELATED"/>
    <property type="match status" value="1"/>
</dbReference>
<keyword evidence="7" id="KW-1185">Reference proteome</keyword>
<proteinExistence type="inferred from homology"/>
<reference evidence="6" key="2">
    <citation type="submission" date="2020-09" db="EMBL/GenBank/DDBJ databases">
        <authorList>
            <person name="Sun Q."/>
            <person name="Zhou Y."/>
        </authorList>
    </citation>
    <scope>NUCLEOTIDE SEQUENCE</scope>
    <source>
        <strain evidence="6">CGMCC 1.12408</strain>
    </source>
</reference>
<dbReference type="SUPFAM" id="SSF54373">
    <property type="entry name" value="FAD-linked reductases, C-terminal domain"/>
    <property type="match status" value="1"/>
</dbReference>
<keyword evidence="4" id="KW-0560">Oxidoreductase</keyword>
<dbReference type="Gene3D" id="3.30.9.10">
    <property type="entry name" value="D-Amino Acid Oxidase, subunit A, domain 2"/>
    <property type="match status" value="1"/>
</dbReference>
<evidence type="ECO:0000256" key="2">
    <source>
        <dbReference type="ARBA" id="ARBA00009410"/>
    </source>
</evidence>
<evidence type="ECO:0000256" key="4">
    <source>
        <dbReference type="ARBA" id="ARBA00023002"/>
    </source>
</evidence>
<gene>
    <name evidence="6" type="primary">dadA</name>
    <name evidence="6" type="ORF">GCM10008025_25100</name>
</gene>